<evidence type="ECO:0000256" key="4">
    <source>
        <dbReference type="ARBA" id="ARBA00023242"/>
    </source>
</evidence>
<keyword evidence="3" id="KW-0804">Transcription</keyword>
<dbReference type="InterPro" id="IPR036093">
    <property type="entry name" value="NAC_dom_sf"/>
</dbReference>
<evidence type="ECO:0000256" key="2">
    <source>
        <dbReference type="ARBA" id="ARBA00023125"/>
    </source>
</evidence>
<accession>A0ABD1T903</accession>
<dbReference type="PANTHER" id="PTHR31719">
    <property type="entry name" value="NAC TRANSCRIPTION FACTOR 56"/>
    <property type="match status" value="1"/>
</dbReference>
<evidence type="ECO:0000313" key="7">
    <source>
        <dbReference type="Proteomes" id="UP001604277"/>
    </source>
</evidence>
<dbReference type="PROSITE" id="PS51005">
    <property type="entry name" value="NAC"/>
    <property type="match status" value="1"/>
</dbReference>
<keyword evidence="1" id="KW-0805">Transcription regulation</keyword>
<evidence type="ECO:0000313" key="6">
    <source>
        <dbReference type="EMBL" id="KAL2509197.1"/>
    </source>
</evidence>
<sequence length="222" mass="25708">MMPLGYRFEPTDEELIHCYLEKKVKGLPLPWNVSIVERDLYGENANPWNVLSDNDPWDNYSITWDRDRMKSTVKKKLYVFTNLSKISKKRTERRAGCGTWNGQTSGKSIKNSNGEIIGSGKMLSFEVKVDSDEIKKIYAHWLMHEYSLAGVSLEEHTSKDYVICKITKILKLPKKDRPVVGFTYQTGYEIIEELGKKRSTTMEDCPHGNRKQKKKSIFLEGF</sequence>
<keyword evidence="2" id="KW-0238">DNA-binding</keyword>
<dbReference type="InterPro" id="IPR003441">
    <property type="entry name" value="NAC-dom"/>
</dbReference>
<organism evidence="6 7">
    <name type="scientific">Forsythia ovata</name>
    <dbReference type="NCBI Taxonomy" id="205694"/>
    <lineage>
        <taxon>Eukaryota</taxon>
        <taxon>Viridiplantae</taxon>
        <taxon>Streptophyta</taxon>
        <taxon>Embryophyta</taxon>
        <taxon>Tracheophyta</taxon>
        <taxon>Spermatophyta</taxon>
        <taxon>Magnoliopsida</taxon>
        <taxon>eudicotyledons</taxon>
        <taxon>Gunneridae</taxon>
        <taxon>Pentapetalae</taxon>
        <taxon>asterids</taxon>
        <taxon>lamiids</taxon>
        <taxon>Lamiales</taxon>
        <taxon>Oleaceae</taxon>
        <taxon>Forsythieae</taxon>
        <taxon>Forsythia</taxon>
    </lineage>
</organism>
<dbReference type="Proteomes" id="UP001604277">
    <property type="component" value="Unassembled WGS sequence"/>
</dbReference>
<protein>
    <submittedName>
        <fullName evidence="6">NAC domain-containing protein</fullName>
    </submittedName>
</protein>
<keyword evidence="7" id="KW-1185">Reference proteome</keyword>
<dbReference type="AlphaFoldDB" id="A0ABD1T903"/>
<dbReference type="EMBL" id="JBFOLJ010000009">
    <property type="protein sequence ID" value="KAL2509197.1"/>
    <property type="molecule type" value="Genomic_DNA"/>
</dbReference>
<evidence type="ECO:0000256" key="3">
    <source>
        <dbReference type="ARBA" id="ARBA00023163"/>
    </source>
</evidence>
<dbReference type="Pfam" id="PF02365">
    <property type="entry name" value="NAM"/>
    <property type="match status" value="1"/>
</dbReference>
<proteinExistence type="predicted"/>
<name>A0ABD1T903_9LAMI</name>
<dbReference type="SUPFAM" id="SSF101941">
    <property type="entry name" value="NAC domain"/>
    <property type="match status" value="1"/>
</dbReference>
<feature type="domain" description="NAC" evidence="5">
    <location>
        <begin position="2"/>
        <end position="169"/>
    </location>
</feature>
<evidence type="ECO:0000256" key="1">
    <source>
        <dbReference type="ARBA" id="ARBA00023015"/>
    </source>
</evidence>
<dbReference type="Gene3D" id="2.170.150.80">
    <property type="entry name" value="NAC domain"/>
    <property type="match status" value="1"/>
</dbReference>
<gene>
    <name evidence="6" type="ORF">Fot_32844</name>
</gene>
<keyword evidence="4" id="KW-0539">Nucleus</keyword>
<reference evidence="7" key="1">
    <citation type="submission" date="2024-07" db="EMBL/GenBank/DDBJ databases">
        <title>Two chromosome-level genome assemblies of Korean endemic species Abeliophyllum distichum and Forsythia ovata (Oleaceae).</title>
        <authorList>
            <person name="Jang H."/>
        </authorList>
    </citation>
    <scope>NUCLEOTIDE SEQUENCE [LARGE SCALE GENOMIC DNA]</scope>
</reference>
<dbReference type="GO" id="GO:0003677">
    <property type="term" value="F:DNA binding"/>
    <property type="evidence" value="ECO:0007669"/>
    <property type="project" value="UniProtKB-KW"/>
</dbReference>
<evidence type="ECO:0000259" key="5">
    <source>
        <dbReference type="PROSITE" id="PS51005"/>
    </source>
</evidence>
<comment type="caution">
    <text evidence="6">The sequence shown here is derived from an EMBL/GenBank/DDBJ whole genome shotgun (WGS) entry which is preliminary data.</text>
</comment>
<dbReference type="PANTHER" id="PTHR31719:SF164">
    <property type="entry name" value="NAC DOMAIN-CONTAINING PROTEIN"/>
    <property type="match status" value="1"/>
</dbReference>